<evidence type="ECO:0000259" key="4">
    <source>
        <dbReference type="Pfam" id="PF00626"/>
    </source>
</evidence>
<dbReference type="PANTHER" id="PTHR11977">
    <property type="entry name" value="VILLIN"/>
    <property type="match status" value="1"/>
</dbReference>
<dbReference type="PANTHER" id="PTHR11977:SF51">
    <property type="entry name" value="PROTEIN FLIGHTLESS-1 HOMOLOG"/>
    <property type="match status" value="1"/>
</dbReference>
<dbReference type="InterPro" id="IPR001611">
    <property type="entry name" value="Leu-rich_rpt"/>
</dbReference>
<feature type="compositionally biased region" description="Basic and acidic residues" evidence="3">
    <location>
        <begin position="1104"/>
        <end position="1113"/>
    </location>
</feature>
<keyword evidence="1" id="KW-0433">Leucine-rich repeat</keyword>
<dbReference type="CDD" id="cd11290">
    <property type="entry name" value="gelsolin_S1_like"/>
    <property type="match status" value="1"/>
</dbReference>
<dbReference type="CDD" id="cd11280">
    <property type="entry name" value="gelsolin_like"/>
    <property type="match status" value="2"/>
</dbReference>
<evidence type="ECO:0000256" key="3">
    <source>
        <dbReference type="SAM" id="MobiDB-lite"/>
    </source>
</evidence>
<dbReference type="Pfam" id="PF00626">
    <property type="entry name" value="Gelsolin"/>
    <property type="match status" value="3"/>
</dbReference>
<reference evidence="5" key="1">
    <citation type="submission" date="2021-03" db="EMBL/GenBank/DDBJ databases">
        <authorList>
            <person name="Bekaert M."/>
        </authorList>
    </citation>
    <scope>NUCLEOTIDE SEQUENCE</scope>
</reference>
<keyword evidence="2" id="KW-0677">Repeat</keyword>
<dbReference type="GO" id="GO:0005634">
    <property type="term" value="C:nucleus"/>
    <property type="evidence" value="ECO:0007669"/>
    <property type="project" value="TreeGrafter"/>
</dbReference>
<comment type="caution">
    <text evidence="5">The sequence shown here is derived from an EMBL/GenBank/DDBJ whole genome shotgun (WGS) entry which is preliminary data.</text>
</comment>
<evidence type="ECO:0000313" key="5">
    <source>
        <dbReference type="EMBL" id="CAG2244549.1"/>
    </source>
</evidence>
<dbReference type="GO" id="GO:0005737">
    <property type="term" value="C:cytoplasm"/>
    <property type="evidence" value="ECO:0007669"/>
    <property type="project" value="TreeGrafter"/>
</dbReference>
<dbReference type="FunFam" id="3.40.20.10:FF:000020">
    <property type="entry name" value="protein flightless-1 homolog isoform X1"/>
    <property type="match status" value="1"/>
</dbReference>
<evidence type="ECO:0000256" key="2">
    <source>
        <dbReference type="ARBA" id="ARBA00022737"/>
    </source>
</evidence>
<dbReference type="GO" id="GO:0008154">
    <property type="term" value="P:actin polymerization or depolymerization"/>
    <property type="evidence" value="ECO:0007669"/>
    <property type="project" value="TreeGrafter"/>
</dbReference>
<evidence type="ECO:0000313" key="6">
    <source>
        <dbReference type="Proteomes" id="UP000683360"/>
    </source>
</evidence>
<dbReference type="GO" id="GO:0030239">
    <property type="term" value="P:myofibril assembly"/>
    <property type="evidence" value="ECO:0007669"/>
    <property type="project" value="TreeGrafter"/>
</dbReference>
<accession>A0A8S3ULR6</accession>
<dbReference type="FunFam" id="3.40.20.10:FF:000034">
    <property type="entry name" value="protein flightless-1 homolog isoform X1"/>
    <property type="match status" value="1"/>
</dbReference>
<dbReference type="PROSITE" id="PS51450">
    <property type="entry name" value="LRR"/>
    <property type="match status" value="4"/>
</dbReference>
<dbReference type="GO" id="GO:0051014">
    <property type="term" value="P:actin filament severing"/>
    <property type="evidence" value="ECO:0007669"/>
    <property type="project" value="TreeGrafter"/>
</dbReference>
<dbReference type="GO" id="GO:0051016">
    <property type="term" value="P:barbed-end actin filament capping"/>
    <property type="evidence" value="ECO:0007669"/>
    <property type="project" value="TreeGrafter"/>
</dbReference>
<dbReference type="GO" id="GO:0015629">
    <property type="term" value="C:actin cytoskeleton"/>
    <property type="evidence" value="ECO:0007669"/>
    <property type="project" value="TreeGrafter"/>
</dbReference>
<dbReference type="Gene3D" id="3.40.20.10">
    <property type="entry name" value="Severin"/>
    <property type="match status" value="4"/>
</dbReference>
<organism evidence="5 6">
    <name type="scientific">Mytilus edulis</name>
    <name type="common">Blue mussel</name>
    <dbReference type="NCBI Taxonomy" id="6550"/>
    <lineage>
        <taxon>Eukaryota</taxon>
        <taxon>Metazoa</taxon>
        <taxon>Spiralia</taxon>
        <taxon>Lophotrochozoa</taxon>
        <taxon>Mollusca</taxon>
        <taxon>Bivalvia</taxon>
        <taxon>Autobranchia</taxon>
        <taxon>Pteriomorphia</taxon>
        <taxon>Mytilida</taxon>
        <taxon>Mytiloidea</taxon>
        <taxon>Mytilidae</taxon>
        <taxon>Mytilinae</taxon>
        <taxon>Mytilus</taxon>
    </lineage>
</organism>
<dbReference type="Pfam" id="PF13855">
    <property type="entry name" value="LRR_8"/>
    <property type="match status" value="1"/>
</dbReference>
<feature type="domain" description="Gelsolin-like" evidence="4">
    <location>
        <begin position="1178"/>
        <end position="1257"/>
    </location>
</feature>
<dbReference type="FunFam" id="3.40.20.10:FF:000031">
    <property type="entry name" value="protein flightless-1 homolog isoform X1"/>
    <property type="match status" value="1"/>
</dbReference>
<dbReference type="InterPro" id="IPR003591">
    <property type="entry name" value="Leu-rich_rpt_typical-subtyp"/>
</dbReference>
<dbReference type="SMART" id="SM00369">
    <property type="entry name" value="LRR_TYP"/>
    <property type="match status" value="11"/>
</dbReference>
<dbReference type="GO" id="GO:0005546">
    <property type="term" value="F:phosphatidylinositol-4,5-bisphosphate binding"/>
    <property type="evidence" value="ECO:0007669"/>
    <property type="project" value="TreeGrafter"/>
</dbReference>
<name>A0A8S3ULR6_MYTED</name>
<dbReference type="SMART" id="SM00262">
    <property type="entry name" value="GEL"/>
    <property type="match status" value="4"/>
</dbReference>
<dbReference type="GO" id="GO:0051015">
    <property type="term" value="F:actin filament binding"/>
    <property type="evidence" value="ECO:0007669"/>
    <property type="project" value="InterPro"/>
</dbReference>
<dbReference type="PRINTS" id="PR00597">
    <property type="entry name" value="GELSOLIN"/>
</dbReference>
<dbReference type="Proteomes" id="UP000683360">
    <property type="component" value="Unassembled WGS sequence"/>
</dbReference>
<protein>
    <submittedName>
        <fullName evidence="5">Protein flightless-1 homolog,Protein flightless-1</fullName>
    </submittedName>
</protein>
<feature type="domain" description="Gelsolin-like" evidence="4">
    <location>
        <begin position="1411"/>
        <end position="1484"/>
    </location>
</feature>
<dbReference type="CDD" id="cd11292">
    <property type="entry name" value="gelsolin_S3_like"/>
    <property type="match status" value="1"/>
</dbReference>
<dbReference type="Pfam" id="PF12799">
    <property type="entry name" value="LRR_4"/>
    <property type="match status" value="1"/>
</dbReference>
<gene>
    <name evidence="5" type="ORF">MEDL_56595</name>
</gene>
<sequence length="1738" mass="197665">MAATGVLPFVRGVDFTRNDFQDDKFPVEIADMSGLRWLRLNKTNLDKMPEEIYKLKKLEHFSCIKNNIKDLGDEMTKLSALRTINCRHNQITDKGIPGKIFDLEDLQVVDLSHNKLEDVPPLLENAKNCIVLNLAHNNISMIPNQLFINLTDLIFVDLSDNDLETLPPQMRRLTNLQTLILNNNPLIHAQLRQLPALTSLETLQMRNTQRTLNNFPLGVDTLTNLQGTYTQRTLNNFPLGVDTLTNLQGTYTQRTLNNFPLGVDTLTNLQGTYTQRTLNNFPLGVDTLTNLQGTYTQRKNTEQLSIRCRHTNLQGTYTQRTLNNFPLGVDTLTNLQDTPLTYKVLYTQRTLNNFPLGVDTLTNLQGTYTQRTLNNFPLGVDTLTNLQGTYTQRTLNNFPLGVDTLTNLQGVDTLTNLQGTYTQRTLNNFPLGVDTLTNLQGTYTQRTLNNFPLGVDTLTNLQGTYTQRTLNNFPLGVDIHKELLGVTRSLTYKVCSTIGVGHTVPLHTNLVYTTLQHKEYTKEQLSIRCRHTNLQGIYTQRHWTIFPLGRHNLQGVDTLTNLQGTYTQRTLNNLPLGVDTLTNLQGTYTQRTLNNFPLGVDTLTNLQGTYTQRTLNNFPLGVDTSLTYKVLIHKRTLNNFPLGVDTLTNTNTEQLLGVDKGTYTQRTLNNFPLGVDTLTNLQGVDTLTNLQGTYTQRTLNNFPLGVDTNLQVTYTQRTLGVDTLTNLQGVDTLTNLQGTYTQRTLNNFPLGVDTLTNLQGTYTQRTLNNFPLGVDTNLQGTYTQRTLNNFPLGVDTLTNLQGVDTLTYNTYTQRTLNNFPLGVDTLTNLQGTYTQRTLNNFPLGVDTLTNLQGTYTQRTLNNFPLGVDTLTNLQGTYTQRTLNNFPLGVDTLTNLQDIDLSGNDLPRVPETLYKLSPLKRLNLSNNQITELSLVIDTWVNLETLNLSRNKLTALPSSLHKLVALKKLYINSNQLDFEGIPANIGKLHNLEVFSAANNNLEMIPEGLCRCGKLKRLLLNGNRLVTLPDILHLLPELETLDVRENQGLVMPPKPADIRKGNEYYNIDFSLNTQLRLAGAPAPPTADQSPPQKGDAVARKLRLRKRRDGEKESEKVLKGMRDVAKDKAEGSIDLEDDNPLRPKKWNENLERPHLDYSEIYDEDVGQIPGIQCWEIENFLPNPVEEALMGKFYERDCYIVLKTFINESNGLDWQIWYWIGKTTTLDKKACSAIHAVNLRNLLGAECRTIREEMEDESEEFMDLFENGVHYIEGGRTTSGFFSVDSVEYETKLYRASGAHAIHMERVDVSVRSLDRRFVYLMDNGNDIFVWVGKLARGTIRTKTRLVAEKINKNERKNKAEIHMESQAREEAAFWKALGAQPDGFIGEIVPDDFEPAEPRLYKVGLGMGYLELPQVEIPKGRLVQKLLDTKNVYILDCKSDLFVWIGKKSTRLIRAAALKLSYELNSMIDRPDYCTVTRCLQGTESQIFKTKFFGWDDVLPVDFTRTAESITRRGADLKVIMERDKMKTDLSALFMPRQPPMPMEEAEQMMQDWNEDLDGMEAFVLEGKKFVRLPDEELGIFHTEDCYVFLCRYWLPVEYDDDDEEDENEEPPEEDFKCVVYFWQGRDASNMGWLTFTFSLQKKFEGLFGDKLEVVRTHQQQENLKFLSHFKRMFVIRWGKRKLPSQEAPKPNVELFYLRANGSPIATRCIQVKPDASQLNSCFCFILMVPFDSEDLKGVGVG</sequence>
<evidence type="ECO:0000256" key="1">
    <source>
        <dbReference type="ARBA" id="ARBA00022614"/>
    </source>
</evidence>
<dbReference type="SMART" id="SM00364">
    <property type="entry name" value="LRR_BAC"/>
    <property type="match status" value="5"/>
</dbReference>
<dbReference type="InterPro" id="IPR007123">
    <property type="entry name" value="Gelsolin-like_dom"/>
</dbReference>
<dbReference type="InterPro" id="IPR029006">
    <property type="entry name" value="ADF-H/Gelsolin-like_dom_sf"/>
</dbReference>
<dbReference type="InterPro" id="IPR032675">
    <property type="entry name" value="LRR_dom_sf"/>
</dbReference>
<feature type="region of interest" description="Disordered" evidence="3">
    <location>
        <begin position="1075"/>
        <end position="1113"/>
    </location>
</feature>
<feature type="domain" description="Gelsolin-like" evidence="4">
    <location>
        <begin position="1298"/>
        <end position="1370"/>
    </location>
</feature>
<dbReference type="SUPFAM" id="SSF52058">
    <property type="entry name" value="L domain-like"/>
    <property type="match status" value="1"/>
</dbReference>
<proteinExistence type="predicted"/>
<dbReference type="InterPro" id="IPR025875">
    <property type="entry name" value="Leu-rich_rpt_4"/>
</dbReference>
<keyword evidence="6" id="KW-1185">Reference proteome</keyword>
<dbReference type="EMBL" id="CAJPWZ010002740">
    <property type="protein sequence ID" value="CAG2244549.1"/>
    <property type="molecule type" value="Genomic_DNA"/>
</dbReference>
<dbReference type="OrthoDB" id="20529at2759"/>
<dbReference type="Gene3D" id="3.80.10.10">
    <property type="entry name" value="Ribonuclease Inhibitor"/>
    <property type="match status" value="2"/>
</dbReference>
<dbReference type="SUPFAM" id="SSF55753">
    <property type="entry name" value="Actin depolymerizing proteins"/>
    <property type="match status" value="4"/>
</dbReference>
<dbReference type="InterPro" id="IPR007122">
    <property type="entry name" value="Villin/Gelsolin"/>
</dbReference>